<gene>
    <name evidence="2" type="ORF">BDV25DRAFT_136006</name>
</gene>
<protein>
    <submittedName>
        <fullName evidence="2">Uncharacterized protein</fullName>
    </submittedName>
</protein>
<accession>A0A5N6U6N8</accession>
<dbReference type="EMBL" id="ML742030">
    <property type="protein sequence ID" value="KAE8154313.1"/>
    <property type="molecule type" value="Genomic_DNA"/>
</dbReference>
<keyword evidence="1" id="KW-0472">Membrane</keyword>
<dbReference type="OrthoDB" id="3202396at2759"/>
<evidence type="ECO:0000256" key="1">
    <source>
        <dbReference type="SAM" id="Phobius"/>
    </source>
</evidence>
<sequence>MFKPLLQPYAAPKDGTPQPLPISKSSKFVAIRDTLTLSTWLLLGGLLQGLALTALGPYTLVPTVLVLLYRTVDHLLMIYKITPNRYENGVINQKYTAQHPNASGNFTSLASESIVVFHLGARSNHPLGIFAPGMKKLADRAESMTKEMTADPVKYGLLGVSSYIKQDNPAGNEVMSIYYLRDYEALHAYAHGPLHLDTMRWWGEIAKDHTHIGIYHETYIVPKGGWENIYANCPPTGMGATFFPVSGEGEKGDGLVSGIVDARIPGLRSAAKRFGMKSKVLEEREKEAAELYHKY</sequence>
<proteinExistence type="predicted"/>
<evidence type="ECO:0000313" key="2">
    <source>
        <dbReference type="EMBL" id="KAE8154313.1"/>
    </source>
</evidence>
<dbReference type="Pfam" id="PF13826">
    <property type="entry name" value="Monooxy_af470-like"/>
    <property type="match status" value="1"/>
</dbReference>
<dbReference type="InterPro" id="IPR025444">
    <property type="entry name" value="Monooxy_af470"/>
</dbReference>
<reference evidence="2 3" key="1">
    <citation type="submission" date="2019-04" db="EMBL/GenBank/DDBJ databases">
        <title>Friends and foes A comparative genomics study of 23 Aspergillus species from section Flavi.</title>
        <authorList>
            <consortium name="DOE Joint Genome Institute"/>
            <person name="Kjaerbolling I."/>
            <person name="Vesth T."/>
            <person name="Frisvad J.C."/>
            <person name="Nybo J.L."/>
            <person name="Theobald S."/>
            <person name="Kildgaard S."/>
            <person name="Isbrandt T."/>
            <person name="Kuo A."/>
            <person name="Sato A."/>
            <person name="Lyhne E.K."/>
            <person name="Kogle M.E."/>
            <person name="Wiebenga A."/>
            <person name="Kun R.S."/>
            <person name="Lubbers R.J."/>
            <person name="Makela M.R."/>
            <person name="Barry K."/>
            <person name="Chovatia M."/>
            <person name="Clum A."/>
            <person name="Daum C."/>
            <person name="Haridas S."/>
            <person name="He G."/>
            <person name="LaButti K."/>
            <person name="Lipzen A."/>
            <person name="Mondo S."/>
            <person name="Riley R."/>
            <person name="Salamov A."/>
            <person name="Simmons B.A."/>
            <person name="Magnuson J.K."/>
            <person name="Henrissat B."/>
            <person name="Mortensen U.H."/>
            <person name="Larsen T.O."/>
            <person name="Devries R.P."/>
            <person name="Grigoriev I.V."/>
            <person name="Machida M."/>
            <person name="Baker S.E."/>
            <person name="Andersen M.R."/>
        </authorList>
    </citation>
    <scope>NUCLEOTIDE SEQUENCE [LARGE SCALE GENOMIC DNA]</scope>
    <source>
        <strain evidence="2 3">IBT 18842</strain>
    </source>
</reference>
<dbReference type="Proteomes" id="UP000325780">
    <property type="component" value="Unassembled WGS sequence"/>
</dbReference>
<evidence type="ECO:0000313" key="3">
    <source>
        <dbReference type="Proteomes" id="UP000325780"/>
    </source>
</evidence>
<dbReference type="AlphaFoldDB" id="A0A5N6U6N8"/>
<keyword evidence="3" id="KW-1185">Reference proteome</keyword>
<organism evidence="2 3">
    <name type="scientific">Aspergillus avenaceus</name>
    <dbReference type="NCBI Taxonomy" id="36643"/>
    <lineage>
        <taxon>Eukaryota</taxon>
        <taxon>Fungi</taxon>
        <taxon>Dikarya</taxon>
        <taxon>Ascomycota</taxon>
        <taxon>Pezizomycotina</taxon>
        <taxon>Eurotiomycetes</taxon>
        <taxon>Eurotiomycetidae</taxon>
        <taxon>Eurotiales</taxon>
        <taxon>Aspergillaceae</taxon>
        <taxon>Aspergillus</taxon>
        <taxon>Aspergillus subgen. Circumdati</taxon>
    </lineage>
</organism>
<keyword evidence="1" id="KW-0812">Transmembrane</keyword>
<name>A0A5N6U6N8_ASPAV</name>
<keyword evidence="1" id="KW-1133">Transmembrane helix</keyword>
<feature type="transmembrane region" description="Helical" evidence="1">
    <location>
        <begin position="46"/>
        <end position="69"/>
    </location>
</feature>